<sequence length="523" mass="56449">MEHMVNPFMSPAYLLAHGPHPHAHPHVQHTNTKGSASSPASSPGGSTGSGSGSGGVSSGGISKLKRWGSPPINLAGQFINPSTGKKRVQCSICFKTFCDKGALKIHFSAVHLREMHKCTVEGCNMVFSSRRSRNRHSANPNPKLHSPHIRRKISPHDGRTAQQFPVFGTGAAAAAGHLPVAFPGLLPPHHPHHTQSSFVMFGGQGRLPGLNILSGCLDLPDAESEAPIDAEADGGDGADFEYVEIQANSSSSTASCEEDNDQDHDQDEEMHCSLSLASISSSNGDEDRPDQPLDFSLHKRRDREWEQDPDQELDSEKEHSREKLLHNKEFELEKRSGSPSGGSFSMDRLLGKRKRHDSNASNSASSTSINATDTAAVTSIPGLGAESSMELEVDSIDLSGRRLLPPPLPLLEIDEQHHIRLLQTQMFAAAAAAAAAQPPTTFALPSGGSPVEPLGGSPPMWSLLSEMYRSILLKTQQQQKYQHSHQPQQPEHHLHLSHLTLDRHHQQPPPKTSPASTNAAISV</sequence>
<dbReference type="PROSITE" id="PS50157">
    <property type="entry name" value="ZINC_FINGER_C2H2_2"/>
    <property type="match status" value="1"/>
</dbReference>
<protein>
    <submittedName>
        <fullName evidence="4">Uncharacterized protein, isoform C</fullName>
    </submittedName>
    <submittedName>
        <fullName evidence="5">Uncharacterized protein, isoform D</fullName>
    </submittedName>
</protein>
<dbReference type="PROSITE" id="PS00028">
    <property type="entry name" value="ZINC_FINGER_C2H2_1"/>
    <property type="match status" value="1"/>
</dbReference>
<dbReference type="OMA" id="VYRSMLL"/>
<evidence type="ECO:0000313" key="6">
    <source>
        <dbReference type="Proteomes" id="UP000007801"/>
    </source>
</evidence>
<feature type="compositionally biased region" description="Polar residues" evidence="2">
    <location>
        <begin position="513"/>
        <end position="523"/>
    </location>
</feature>
<dbReference type="FunCoup" id="B3MZC1">
    <property type="interactions" value="89"/>
</dbReference>
<dbReference type="Gene3D" id="3.30.160.60">
    <property type="entry name" value="Classic Zinc Finger"/>
    <property type="match status" value="1"/>
</dbReference>
<dbReference type="GO" id="GO:0005634">
    <property type="term" value="C:nucleus"/>
    <property type="evidence" value="ECO:0007669"/>
    <property type="project" value="TreeGrafter"/>
</dbReference>
<feature type="compositionally biased region" description="Acidic residues" evidence="2">
    <location>
        <begin position="256"/>
        <end position="268"/>
    </location>
</feature>
<dbReference type="EMBL" id="CH902634">
    <property type="protein sequence ID" value="EDV35428.1"/>
    <property type="molecule type" value="Genomic_DNA"/>
</dbReference>
<evidence type="ECO:0000256" key="2">
    <source>
        <dbReference type="SAM" id="MobiDB-lite"/>
    </source>
</evidence>
<dbReference type="GO" id="GO:0008270">
    <property type="term" value="F:zinc ion binding"/>
    <property type="evidence" value="ECO:0007669"/>
    <property type="project" value="UniProtKB-KW"/>
</dbReference>
<feature type="domain" description="C2H2-type" evidence="3">
    <location>
        <begin position="88"/>
        <end position="116"/>
    </location>
</feature>
<reference evidence="4" key="2">
    <citation type="journal article" date="2008" name="Bioinformatics">
        <title>Assembly reconciliation.</title>
        <authorList>
            <person name="Zimin A.V."/>
            <person name="Smith D.R."/>
            <person name="Sutton G."/>
            <person name="Yorke J.A."/>
        </authorList>
    </citation>
    <scope>NUCLEOTIDE SEQUENCE</scope>
    <source>
        <strain evidence="4">TSC#14024-0371.13</strain>
    </source>
</reference>
<feature type="region of interest" description="Disordered" evidence="2">
    <location>
        <begin position="130"/>
        <end position="153"/>
    </location>
</feature>
<feature type="compositionally biased region" description="Gly residues" evidence="2">
    <location>
        <begin position="45"/>
        <end position="58"/>
    </location>
</feature>
<evidence type="ECO:0000256" key="1">
    <source>
        <dbReference type="PROSITE-ProRule" id="PRU00042"/>
    </source>
</evidence>
<dbReference type="GO" id="GO:0006355">
    <property type="term" value="P:regulation of DNA-templated transcription"/>
    <property type="evidence" value="ECO:0007669"/>
    <property type="project" value="TreeGrafter"/>
</dbReference>
<dbReference type="STRING" id="7217.B3MZC1"/>
<dbReference type="InterPro" id="IPR013087">
    <property type="entry name" value="Znf_C2H2_type"/>
</dbReference>
<dbReference type="eggNOG" id="ENOG502QR8N">
    <property type="taxonomic scope" value="Eukaryota"/>
</dbReference>
<dbReference type="Proteomes" id="UP000007801">
    <property type="component" value="Unassembled WGS sequence"/>
</dbReference>
<dbReference type="EMBL" id="CH902634">
    <property type="protein sequence ID" value="KPU75628.1"/>
    <property type="molecule type" value="Genomic_DNA"/>
</dbReference>
<evidence type="ECO:0000259" key="3">
    <source>
        <dbReference type="PROSITE" id="PS50157"/>
    </source>
</evidence>
<reference evidence="4" key="3">
    <citation type="submission" date="2015-10" db="EMBL/GenBank/DDBJ databases">
        <authorList>
            <consortium name="FlyBase"/>
        </authorList>
    </citation>
    <scope>NUCLEOTIDE SEQUENCE</scope>
    <source>
        <strain evidence="4">TSC#14024-0371.13</strain>
    </source>
</reference>
<dbReference type="SMART" id="SM00355">
    <property type="entry name" value="ZnF_C2H2"/>
    <property type="match status" value="2"/>
</dbReference>
<dbReference type="AlphaFoldDB" id="B3MZC1"/>
<dbReference type="InterPro" id="IPR040436">
    <property type="entry name" value="Disconnected-like"/>
</dbReference>
<name>B3MZC1_DROAN</name>
<evidence type="ECO:0000313" key="5">
    <source>
        <dbReference type="EMBL" id="KPU75628.1"/>
    </source>
</evidence>
<accession>B3MZC1</accession>
<keyword evidence="1" id="KW-0862">Zinc</keyword>
<evidence type="ECO:0000313" key="4">
    <source>
        <dbReference type="EMBL" id="EDV35428.1"/>
    </source>
</evidence>
<dbReference type="InterPro" id="IPR036236">
    <property type="entry name" value="Znf_C2H2_sf"/>
</dbReference>
<organism evidence="4 6">
    <name type="scientific">Drosophila ananassae</name>
    <name type="common">Fruit fly</name>
    <dbReference type="NCBI Taxonomy" id="7217"/>
    <lineage>
        <taxon>Eukaryota</taxon>
        <taxon>Metazoa</taxon>
        <taxon>Ecdysozoa</taxon>
        <taxon>Arthropoda</taxon>
        <taxon>Hexapoda</taxon>
        <taxon>Insecta</taxon>
        <taxon>Pterygota</taxon>
        <taxon>Neoptera</taxon>
        <taxon>Endopterygota</taxon>
        <taxon>Diptera</taxon>
        <taxon>Brachycera</taxon>
        <taxon>Muscomorpha</taxon>
        <taxon>Ephydroidea</taxon>
        <taxon>Drosophilidae</taxon>
        <taxon>Drosophila</taxon>
        <taxon>Sophophora</taxon>
    </lineage>
</organism>
<keyword evidence="1" id="KW-0479">Metal-binding</keyword>
<keyword evidence="1" id="KW-0863">Zinc-finger</keyword>
<dbReference type="HOGENOM" id="CLU_521012_0_0_1"/>
<feature type="compositionally biased region" description="Basic and acidic residues" evidence="2">
    <location>
        <begin position="314"/>
        <end position="336"/>
    </location>
</feature>
<dbReference type="PANTHER" id="PTHR15021:SF0">
    <property type="entry name" value="DISCO-RELATED, ISOFORM A-RELATED"/>
    <property type="match status" value="1"/>
</dbReference>
<feature type="compositionally biased region" description="Low complexity" evidence="2">
    <location>
        <begin position="34"/>
        <end position="44"/>
    </location>
</feature>
<feature type="region of interest" description="Disordered" evidence="2">
    <location>
        <begin position="16"/>
        <end position="63"/>
    </location>
</feature>
<feature type="region of interest" description="Disordered" evidence="2">
    <location>
        <begin position="501"/>
        <end position="523"/>
    </location>
</feature>
<proteinExistence type="predicted"/>
<dbReference type="GeneID" id="6499931"/>
<feature type="compositionally biased region" description="Low complexity" evidence="2">
    <location>
        <begin position="273"/>
        <end position="282"/>
    </location>
</feature>
<dbReference type="KEGG" id="dan:6499931"/>
<gene>
    <name evidence="4" type="primary">Dana\GF17143</name>
    <name evidence="4" type="synonym">dana_GLEANR_1841</name>
    <name evidence="4" type="ORF">GF17143</name>
</gene>
<dbReference type="SUPFAM" id="SSF57667">
    <property type="entry name" value="beta-beta-alpha zinc fingers"/>
    <property type="match status" value="1"/>
</dbReference>
<feature type="region of interest" description="Disordered" evidence="2">
    <location>
        <begin position="248"/>
        <end position="347"/>
    </location>
</feature>
<keyword evidence="6" id="KW-1185">Reference proteome</keyword>
<dbReference type="PANTHER" id="PTHR15021">
    <property type="entry name" value="DISCONNECTED-RELATED"/>
    <property type="match status" value="1"/>
</dbReference>
<reference evidence="4 6" key="1">
    <citation type="journal article" date="2007" name="Nature">
        <title>Evolution of genes and genomes on the Drosophila phylogeny.</title>
        <authorList>
            <consortium name="Drosophila 12 Genomes Consortium"/>
            <person name="Clark A.G."/>
            <person name="Eisen M.B."/>
            <person name="Smith D.R."/>
            <person name="Bergman C.M."/>
            <person name="Oliver B."/>
            <person name="Markow T.A."/>
            <person name="Kaufman T.C."/>
            <person name="Kellis M."/>
            <person name="Gelbart W."/>
            <person name="Iyer V.N."/>
            <person name="Pollard D.A."/>
            <person name="Sackton T.B."/>
            <person name="Larracuente A.M."/>
            <person name="Singh N.D."/>
            <person name="Abad J.P."/>
            <person name="Abt D.N."/>
            <person name="Adryan B."/>
            <person name="Aguade M."/>
            <person name="Akashi H."/>
            <person name="Anderson W.W."/>
            <person name="Aquadro C.F."/>
            <person name="Ardell D.H."/>
            <person name="Arguello R."/>
            <person name="Artieri C.G."/>
            <person name="Barbash D.A."/>
            <person name="Barker D."/>
            <person name="Barsanti P."/>
            <person name="Batterham P."/>
            <person name="Batzoglou S."/>
            <person name="Begun D."/>
            <person name="Bhutkar A."/>
            <person name="Blanco E."/>
            <person name="Bosak S.A."/>
            <person name="Bradley R.K."/>
            <person name="Brand A.D."/>
            <person name="Brent M.R."/>
            <person name="Brooks A.N."/>
            <person name="Brown R.H."/>
            <person name="Butlin R.K."/>
            <person name="Caggese C."/>
            <person name="Calvi B.R."/>
            <person name="Bernardo de Carvalho A."/>
            <person name="Caspi A."/>
            <person name="Castrezana S."/>
            <person name="Celniker S.E."/>
            <person name="Chang J.L."/>
            <person name="Chapple C."/>
            <person name="Chatterji S."/>
            <person name="Chinwalla A."/>
            <person name="Civetta A."/>
            <person name="Clifton S.W."/>
            <person name="Comeron J.M."/>
            <person name="Costello J.C."/>
            <person name="Coyne J.A."/>
            <person name="Daub J."/>
            <person name="David R.G."/>
            <person name="Delcher A.L."/>
            <person name="Delehaunty K."/>
            <person name="Do C.B."/>
            <person name="Ebling H."/>
            <person name="Edwards K."/>
            <person name="Eickbush T."/>
            <person name="Evans J.D."/>
            <person name="Filipski A."/>
            <person name="Findeiss S."/>
            <person name="Freyhult E."/>
            <person name="Fulton L."/>
            <person name="Fulton R."/>
            <person name="Garcia A.C."/>
            <person name="Gardiner A."/>
            <person name="Garfield D.A."/>
            <person name="Garvin B.E."/>
            <person name="Gibson G."/>
            <person name="Gilbert D."/>
            <person name="Gnerre S."/>
            <person name="Godfrey J."/>
            <person name="Good R."/>
            <person name="Gotea V."/>
            <person name="Gravely B."/>
            <person name="Greenberg A.J."/>
            <person name="Griffiths-Jones S."/>
            <person name="Gross S."/>
            <person name="Guigo R."/>
            <person name="Gustafson E.A."/>
            <person name="Haerty W."/>
            <person name="Hahn M.W."/>
            <person name="Halligan D.L."/>
            <person name="Halpern A.L."/>
            <person name="Halter G.M."/>
            <person name="Han M.V."/>
            <person name="Heger A."/>
            <person name="Hillier L."/>
            <person name="Hinrichs A.S."/>
            <person name="Holmes I."/>
            <person name="Hoskins R.A."/>
            <person name="Hubisz M.J."/>
            <person name="Hultmark D."/>
            <person name="Huntley M.A."/>
            <person name="Jaffe D.B."/>
            <person name="Jagadeeshan S."/>
            <person name="Jeck W.R."/>
            <person name="Johnson J."/>
            <person name="Jones C.D."/>
            <person name="Jordan W.C."/>
            <person name="Karpen G.H."/>
            <person name="Kataoka E."/>
            <person name="Keightley P.D."/>
            <person name="Kheradpour P."/>
            <person name="Kirkness E.F."/>
            <person name="Koerich L.B."/>
            <person name="Kristiansen K."/>
            <person name="Kudrna D."/>
            <person name="Kulathinal R.J."/>
            <person name="Kumar S."/>
            <person name="Kwok R."/>
            <person name="Lander E."/>
            <person name="Langley C.H."/>
            <person name="Lapoint R."/>
            <person name="Lazzaro B.P."/>
            <person name="Lee S.J."/>
            <person name="Levesque L."/>
            <person name="Li R."/>
            <person name="Lin C.F."/>
            <person name="Lin M.F."/>
            <person name="Lindblad-Toh K."/>
            <person name="Llopart A."/>
            <person name="Long M."/>
            <person name="Low L."/>
            <person name="Lozovsky E."/>
            <person name="Lu J."/>
            <person name="Luo M."/>
            <person name="Machado C.A."/>
            <person name="Makalowski W."/>
            <person name="Marzo M."/>
            <person name="Matsuda M."/>
            <person name="Matzkin L."/>
            <person name="McAllister B."/>
            <person name="McBride C.S."/>
            <person name="McKernan B."/>
            <person name="McKernan K."/>
            <person name="Mendez-Lago M."/>
            <person name="Minx P."/>
            <person name="Mollenhauer M.U."/>
            <person name="Montooth K."/>
            <person name="Mount S.M."/>
            <person name="Mu X."/>
            <person name="Myers E."/>
            <person name="Negre B."/>
            <person name="Newfeld S."/>
            <person name="Nielsen R."/>
            <person name="Noor M.A."/>
            <person name="O'Grady P."/>
            <person name="Pachter L."/>
            <person name="Papaceit M."/>
            <person name="Parisi M.J."/>
            <person name="Parisi M."/>
            <person name="Parts L."/>
            <person name="Pedersen J.S."/>
            <person name="Pesole G."/>
            <person name="Phillippy A.M."/>
            <person name="Ponting C.P."/>
            <person name="Pop M."/>
            <person name="Porcelli D."/>
            <person name="Powell J.R."/>
            <person name="Prohaska S."/>
            <person name="Pruitt K."/>
            <person name="Puig M."/>
            <person name="Quesneville H."/>
            <person name="Ram K.R."/>
            <person name="Rand D."/>
            <person name="Rasmussen M.D."/>
            <person name="Reed L.K."/>
            <person name="Reenan R."/>
            <person name="Reily A."/>
            <person name="Remington K.A."/>
            <person name="Rieger T.T."/>
            <person name="Ritchie M.G."/>
            <person name="Robin C."/>
            <person name="Rogers Y.H."/>
            <person name="Rohde C."/>
            <person name="Rozas J."/>
            <person name="Rubenfield M.J."/>
            <person name="Ruiz A."/>
            <person name="Russo S."/>
            <person name="Salzberg S.L."/>
            <person name="Sanchez-Gracia A."/>
            <person name="Saranga D.J."/>
            <person name="Sato H."/>
            <person name="Schaeffer S.W."/>
            <person name="Schatz M.C."/>
            <person name="Schlenke T."/>
            <person name="Schwartz R."/>
            <person name="Segarra C."/>
            <person name="Singh R.S."/>
            <person name="Sirot L."/>
            <person name="Sirota M."/>
            <person name="Sisneros N.B."/>
            <person name="Smith C.D."/>
            <person name="Smith T.F."/>
            <person name="Spieth J."/>
            <person name="Stage D.E."/>
            <person name="Stark A."/>
            <person name="Stephan W."/>
            <person name="Strausberg R.L."/>
            <person name="Strempel S."/>
            <person name="Sturgill D."/>
            <person name="Sutton G."/>
            <person name="Sutton G.G."/>
            <person name="Tao W."/>
            <person name="Teichmann S."/>
            <person name="Tobari Y.N."/>
            <person name="Tomimura Y."/>
            <person name="Tsolas J.M."/>
            <person name="Valente V.L."/>
            <person name="Venter E."/>
            <person name="Venter J.C."/>
            <person name="Vicario S."/>
            <person name="Vieira F.G."/>
            <person name="Vilella A.J."/>
            <person name="Villasante A."/>
            <person name="Walenz B."/>
            <person name="Wang J."/>
            <person name="Wasserman M."/>
            <person name="Watts T."/>
            <person name="Wilson D."/>
            <person name="Wilson R.K."/>
            <person name="Wing R.A."/>
            <person name="Wolfner M.F."/>
            <person name="Wong A."/>
            <person name="Wong G.K."/>
            <person name="Wu C.I."/>
            <person name="Wu G."/>
            <person name="Yamamoto D."/>
            <person name="Yang H.P."/>
            <person name="Yang S.P."/>
            <person name="Yorke J.A."/>
            <person name="Yoshida K."/>
            <person name="Zdobnov E."/>
            <person name="Zhang P."/>
            <person name="Zhang Y."/>
            <person name="Zimin A.V."/>
            <person name="Baldwin J."/>
            <person name="Abdouelleil A."/>
            <person name="Abdulkadir J."/>
            <person name="Abebe A."/>
            <person name="Abera B."/>
            <person name="Abreu J."/>
            <person name="Acer S.C."/>
            <person name="Aftuck L."/>
            <person name="Alexander A."/>
            <person name="An P."/>
            <person name="Anderson E."/>
            <person name="Anderson S."/>
            <person name="Arachi H."/>
            <person name="Azer M."/>
            <person name="Bachantsang P."/>
            <person name="Barry A."/>
            <person name="Bayul T."/>
            <person name="Berlin A."/>
            <person name="Bessette D."/>
            <person name="Bloom T."/>
            <person name="Blye J."/>
            <person name="Boguslavskiy L."/>
            <person name="Bonnet C."/>
            <person name="Boukhgalter B."/>
            <person name="Bourzgui I."/>
            <person name="Brown A."/>
            <person name="Cahill P."/>
            <person name="Channer S."/>
            <person name="Cheshatsang Y."/>
            <person name="Chuda L."/>
            <person name="Citroen M."/>
            <person name="Collymore A."/>
            <person name="Cooke P."/>
            <person name="Costello M."/>
            <person name="D'Aco K."/>
            <person name="Daza R."/>
            <person name="De Haan G."/>
            <person name="DeGray S."/>
            <person name="DeMaso C."/>
            <person name="Dhargay N."/>
            <person name="Dooley K."/>
            <person name="Dooley E."/>
            <person name="Doricent M."/>
            <person name="Dorje P."/>
            <person name="Dorjee K."/>
            <person name="Dupes A."/>
            <person name="Elong R."/>
            <person name="Falk J."/>
            <person name="Farina A."/>
            <person name="Faro S."/>
            <person name="Ferguson D."/>
            <person name="Fisher S."/>
            <person name="Foley C.D."/>
            <person name="Franke A."/>
            <person name="Friedrich D."/>
            <person name="Gadbois L."/>
            <person name="Gearin G."/>
            <person name="Gearin C.R."/>
            <person name="Giannoukos G."/>
            <person name="Goode T."/>
            <person name="Graham J."/>
            <person name="Grandbois E."/>
            <person name="Grewal S."/>
            <person name="Gyaltsen K."/>
            <person name="Hafez N."/>
            <person name="Hagos B."/>
            <person name="Hall J."/>
            <person name="Henson C."/>
            <person name="Hollinger A."/>
            <person name="Honan T."/>
            <person name="Huard M.D."/>
            <person name="Hughes L."/>
            <person name="Hurhula B."/>
            <person name="Husby M.E."/>
            <person name="Kamat A."/>
            <person name="Kanga B."/>
            <person name="Kashin S."/>
            <person name="Khazanovich D."/>
            <person name="Kisner P."/>
            <person name="Lance K."/>
            <person name="Lara M."/>
            <person name="Lee W."/>
            <person name="Lennon N."/>
            <person name="Letendre F."/>
            <person name="LeVine R."/>
            <person name="Lipovsky A."/>
            <person name="Liu X."/>
            <person name="Liu J."/>
            <person name="Liu S."/>
            <person name="Lokyitsang T."/>
            <person name="Lokyitsang Y."/>
            <person name="Lubonja R."/>
            <person name="Lui A."/>
            <person name="MacDonald P."/>
            <person name="Magnisalis V."/>
            <person name="Maru K."/>
            <person name="Matthews C."/>
            <person name="McCusker W."/>
            <person name="McDonough S."/>
            <person name="Mehta T."/>
            <person name="Meldrim J."/>
            <person name="Meneus L."/>
            <person name="Mihai O."/>
            <person name="Mihalev A."/>
            <person name="Mihova T."/>
            <person name="Mittelman R."/>
            <person name="Mlenga V."/>
            <person name="Montmayeur A."/>
            <person name="Mulrain L."/>
            <person name="Navidi A."/>
            <person name="Naylor J."/>
            <person name="Negash T."/>
            <person name="Nguyen T."/>
            <person name="Nguyen N."/>
            <person name="Nicol R."/>
            <person name="Norbu C."/>
            <person name="Norbu N."/>
            <person name="Novod N."/>
            <person name="O'Neill B."/>
            <person name="Osman S."/>
            <person name="Markiewicz E."/>
            <person name="Oyono O.L."/>
            <person name="Patti C."/>
            <person name="Phunkhang P."/>
            <person name="Pierre F."/>
            <person name="Priest M."/>
            <person name="Raghuraman S."/>
            <person name="Rege F."/>
            <person name="Reyes R."/>
            <person name="Rise C."/>
            <person name="Rogov P."/>
            <person name="Ross K."/>
            <person name="Ryan E."/>
            <person name="Settipalli S."/>
            <person name="Shea T."/>
            <person name="Sherpa N."/>
            <person name="Shi L."/>
            <person name="Shih D."/>
            <person name="Sparrow T."/>
            <person name="Spaulding J."/>
            <person name="Stalker J."/>
            <person name="Stange-Thomann N."/>
            <person name="Stavropoulos S."/>
            <person name="Stone C."/>
            <person name="Strader C."/>
            <person name="Tesfaye S."/>
            <person name="Thomson T."/>
            <person name="Thoulutsang Y."/>
            <person name="Thoulutsang D."/>
            <person name="Topham K."/>
            <person name="Topping I."/>
            <person name="Tsamla T."/>
            <person name="Vassiliev H."/>
            <person name="Vo A."/>
            <person name="Wangchuk T."/>
            <person name="Wangdi T."/>
            <person name="Weiand M."/>
            <person name="Wilkinson J."/>
            <person name="Wilson A."/>
            <person name="Yadav S."/>
            <person name="Young G."/>
            <person name="Yu Q."/>
            <person name="Zembek L."/>
            <person name="Zhong D."/>
            <person name="Zimmer A."/>
            <person name="Zwirko Z."/>
            <person name="Jaffe D.B."/>
            <person name="Alvarez P."/>
            <person name="Brockman W."/>
            <person name="Butler J."/>
            <person name="Chin C."/>
            <person name="Gnerre S."/>
            <person name="Grabherr M."/>
            <person name="Kleber M."/>
            <person name="Mauceli E."/>
            <person name="MacCallum I."/>
        </authorList>
    </citation>
    <scope>NUCLEOTIDE SEQUENCE [LARGE SCALE GENOMIC DNA]</scope>
    <source>
        <strain evidence="4">TSC#14024-0371.13</strain>
        <strain evidence="6">Tucson 14024-0371.13</strain>
    </source>
</reference>
<dbReference type="OrthoDB" id="10070972at2759"/>